<evidence type="ECO:0000256" key="1">
    <source>
        <dbReference type="SAM" id="SignalP"/>
    </source>
</evidence>
<evidence type="ECO:0000313" key="2">
    <source>
        <dbReference type="EMBL" id="MDP2565874.1"/>
    </source>
</evidence>
<comment type="caution">
    <text evidence="2">The sequence shown here is derived from an EMBL/GenBank/DDBJ whole genome shotgun (WGS) entry which is preliminary data.</text>
</comment>
<organism evidence="2 3">
    <name type="scientific">Pseudoalteromonas marina</name>
    <dbReference type="NCBI Taxonomy" id="267375"/>
    <lineage>
        <taxon>Bacteria</taxon>
        <taxon>Pseudomonadati</taxon>
        <taxon>Pseudomonadota</taxon>
        <taxon>Gammaproteobacteria</taxon>
        <taxon>Alteromonadales</taxon>
        <taxon>Pseudoalteromonadaceae</taxon>
        <taxon>Pseudoalteromonas</taxon>
    </lineage>
</organism>
<dbReference type="EMBL" id="JAUYVT010000014">
    <property type="protein sequence ID" value="MDP2565874.1"/>
    <property type="molecule type" value="Genomic_DNA"/>
</dbReference>
<proteinExistence type="predicted"/>
<dbReference type="Pfam" id="PF04338">
    <property type="entry name" value="DUF481"/>
    <property type="match status" value="1"/>
</dbReference>
<reference evidence="2" key="1">
    <citation type="submission" date="2023-07" db="EMBL/GenBank/DDBJ databases">
        <title>Genome content predicts the carbon catabolic preferences of heterotrophic bacteria.</title>
        <authorList>
            <person name="Gralka M."/>
        </authorList>
    </citation>
    <scope>NUCLEOTIDE SEQUENCE</scope>
    <source>
        <strain evidence="2">4G09</strain>
    </source>
</reference>
<dbReference type="Proteomes" id="UP001177212">
    <property type="component" value="Unassembled WGS sequence"/>
</dbReference>
<dbReference type="InterPro" id="IPR007433">
    <property type="entry name" value="DUF481"/>
</dbReference>
<name>A0ABT9FGR9_9GAMM</name>
<evidence type="ECO:0000313" key="3">
    <source>
        <dbReference type="Proteomes" id="UP001177212"/>
    </source>
</evidence>
<protein>
    <submittedName>
        <fullName evidence="2">DUF481 domain-containing protein</fullName>
    </submittedName>
</protein>
<sequence length="253" mass="29507">MKYRHLLVPITLLTFTSNALCNVEFFRDESTGKSFHSDIELSLDGESGNYKSKNLDSNIGLAWDDKSSHFMTMIEHNWQSDSEVIEKNNSFFHMRYTRTLEEGQGNNFEVFLQGKRDSFRNIDSRLMAGIGYRKTTFNEINERFNAFGLGGFYEKEKGHELNVDLESKDWRLNAYWHHKQPITATVFVNNVIYVQPSLGDFGNVRVSDEFRITNKVTDKAEIGFKINYSFNSEAYRSIKKTDFNYGTFISYKF</sequence>
<feature type="chain" id="PRO_5046195261" evidence="1">
    <location>
        <begin position="22"/>
        <end position="253"/>
    </location>
</feature>
<gene>
    <name evidence="2" type="ORF">Q8W34_14600</name>
</gene>
<keyword evidence="1" id="KW-0732">Signal</keyword>
<accession>A0ABT9FGR9</accession>
<dbReference type="RefSeq" id="WP_305472650.1">
    <property type="nucleotide sequence ID" value="NZ_JAUYVT010000014.1"/>
</dbReference>
<feature type="signal peptide" evidence="1">
    <location>
        <begin position="1"/>
        <end position="21"/>
    </location>
</feature>
<keyword evidence="3" id="KW-1185">Reference proteome</keyword>